<dbReference type="Proteomes" id="UP000295188">
    <property type="component" value="Unassembled WGS sequence"/>
</dbReference>
<feature type="transmembrane region" description="Helical" evidence="1">
    <location>
        <begin position="64"/>
        <end position="81"/>
    </location>
</feature>
<accession>A0A4R3KCY4</accession>
<evidence type="ECO:0000256" key="1">
    <source>
        <dbReference type="SAM" id="Phobius"/>
    </source>
</evidence>
<evidence type="ECO:0000313" key="2">
    <source>
        <dbReference type="EMBL" id="TCS80853.1"/>
    </source>
</evidence>
<protein>
    <submittedName>
        <fullName evidence="2">Uncharacterized protein</fullName>
    </submittedName>
</protein>
<reference evidence="2 3" key="1">
    <citation type="submission" date="2019-03" db="EMBL/GenBank/DDBJ databases">
        <title>Genomic Encyclopedia of Type Strains, Phase IV (KMG-IV): sequencing the most valuable type-strain genomes for metagenomic binning, comparative biology and taxonomic classification.</title>
        <authorList>
            <person name="Goeker M."/>
        </authorList>
    </citation>
    <scope>NUCLEOTIDE SEQUENCE [LARGE SCALE GENOMIC DNA]</scope>
    <source>
        <strain evidence="2 3">DSM 20467</strain>
    </source>
</reference>
<evidence type="ECO:0000313" key="3">
    <source>
        <dbReference type="Proteomes" id="UP000295188"/>
    </source>
</evidence>
<proteinExistence type="predicted"/>
<dbReference type="AlphaFoldDB" id="A0A4R3KCY4"/>
<keyword evidence="3" id="KW-1185">Reference proteome</keyword>
<feature type="transmembrane region" description="Helical" evidence="1">
    <location>
        <begin position="41"/>
        <end position="58"/>
    </location>
</feature>
<keyword evidence="1" id="KW-1133">Transmembrane helix</keyword>
<gene>
    <name evidence="2" type="ORF">EDC37_10322</name>
</gene>
<comment type="caution">
    <text evidence="2">The sequence shown here is derived from an EMBL/GenBank/DDBJ whole genome shotgun (WGS) entry which is preliminary data.</text>
</comment>
<organism evidence="2 3">
    <name type="scientific">Pectinatus cerevisiiphilus</name>
    <dbReference type="NCBI Taxonomy" id="86956"/>
    <lineage>
        <taxon>Bacteria</taxon>
        <taxon>Bacillati</taxon>
        <taxon>Bacillota</taxon>
        <taxon>Negativicutes</taxon>
        <taxon>Selenomonadales</taxon>
        <taxon>Selenomonadaceae</taxon>
        <taxon>Pectinatus</taxon>
    </lineage>
</organism>
<keyword evidence="1" id="KW-0812">Transmembrane</keyword>
<dbReference type="RefSeq" id="WP_132547507.1">
    <property type="nucleotide sequence ID" value="NZ_SMAA01000003.1"/>
</dbReference>
<feature type="transmembrane region" description="Helical" evidence="1">
    <location>
        <begin position="93"/>
        <end position="111"/>
    </location>
</feature>
<dbReference type="EMBL" id="SMAA01000003">
    <property type="protein sequence ID" value="TCS80853.1"/>
    <property type="molecule type" value="Genomic_DNA"/>
</dbReference>
<keyword evidence="1" id="KW-0472">Membrane</keyword>
<name>A0A4R3KCY4_9FIRM</name>
<sequence length="112" mass="12889">MIYKNFSQKDFDEAEQAYNNCTRKTRVKPTPIPKRQKFSKGQSTALLIAFLITIYSIFSQDIPGFFLGISFCVWMLQYFTYKLTLAHQKAAISLLKALSLTLFFGSIVLLFL</sequence>